<sequence length="192" mass="20141">MKNPVTRPSVILAIAASGLPSFRAVSSATRRSLSTRSVGTSSRFKYCGENAAICCAISLPVSGFAFVSATTTPTCGGRSGLVRCKYNPTGEPSRTARRRSSIFSPRVALASSICSCTVLPEANFEAEKPATSLILVAKSCSNNSLAAAWKRSPFATKSVSQLSSSITAVLPSAFATTKPLEVVRPSRLVMPF</sequence>
<dbReference type="EMBL" id="CAFBQT010000040">
    <property type="protein sequence ID" value="CAB5062496.1"/>
    <property type="molecule type" value="Genomic_DNA"/>
</dbReference>
<gene>
    <name evidence="1" type="ORF">UFOPK4355_00455</name>
</gene>
<protein>
    <submittedName>
        <fullName evidence="1">Unannotated protein</fullName>
    </submittedName>
</protein>
<reference evidence="1" key="1">
    <citation type="submission" date="2020-05" db="EMBL/GenBank/DDBJ databases">
        <authorList>
            <person name="Chiriac C."/>
            <person name="Salcher M."/>
            <person name="Ghai R."/>
            <person name="Kavagutti S V."/>
        </authorList>
    </citation>
    <scope>NUCLEOTIDE SEQUENCE</scope>
</reference>
<organism evidence="1">
    <name type="scientific">freshwater metagenome</name>
    <dbReference type="NCBI Taxonomy" id="449393"/>
    <lineage>
        <taxon>unclassified sequences</taxon>
        <taxon>metagenomes</taxon>
        <taxon>ecological metagenomes</taxon>
    </lineage>
</organism>
<evidence type="ECO:0000313" key="1">
    <source>
        <dbReference type="EMBL" id="CAB5062496.1"/>
    </source>
</evidence>
<name>A0A6J7UC75_9ZZZZ</name>
<proteinExistence type="predicted"/>
<accession>A0A6J7UC75</accession>
<dbReference type="AlphaFoldDB" id="A0A6J7UC75"/>